<dbReference type="GO" id="GO:0061630">
    <property type="term" value="F:ubiquitin protein ligase activity"/>
    <property type="evidence" value="ECO:0007669"/>
    <property type="project" value="UniProtKB-EC"/>
</dbReference>
<evidence type="ECO:0000256" key="10">
    <source>
        <dbReference type="ARBA" id="ARBA00022771"/>
    </source>
</evidence>
<keyword evidence="9" id="KW-0227">DNA damage</keyword>
<dbReference type="GO" id="GO:0097505">
    <property type="term" value="C:Rad6-Rad18 complex"/>
    <property type="evidence" value="ECO:0007669"/>
    <property type="project" value="TreeGrafter"/>
</dbReference>
<feature type="compositionally biased region" description="Low complexity" evidence="20">
    <location>
        <begin position="414"/>
        <end position="423"/>
    </location>
</feature>
<feature type="region of interest" description="Disordered" evidence="20">
    <location>
        <begin position="107"/>
        <end position="191"/>
    </location>
</feature>
<keyword evidence="10 19" id="KW-0863">Zinc-finger</keyword>
<accession>A0AAN9UJJ0</accession>
<evidence type="ECO:0000256" key="3">
    <source>
        <dbReference type="ARBA" id="ARBA00004906"/>
    </source>
</evidence>
<dbReference type="Proteomes" id="UP001320420">
    <property type="component" value="Unassembled WGS sequence"/>
</dbReference>
<evidence type="ECO:0000256" key="19">
    <source>
        <dbReference type="PROSITE-ProRule" id="PRU00175"/>
    </source>
</evidence>
<dbReference type="GO" id="GO:0008270">
    <property type="term" value="F:zinc ion binding"/>
    <property type="evidence" value="ECO:0007669"/>
    <property type="project" value="UniProtKB-KW"/>
</dbReference>
<organism evidence="23 24">
    <name type="scientific">Diatrype stigma</name>
    <dbReference type="NCBI Taxonomy" id="117547"/>
    <lineage>
        <taxon>Eukaryota</taxon>
        <taxon>Fungi</taxon>
        <taxon>Dikarya</taxon>
        <taxon>Ascomycota</taxon>
        <taxon>Pezizomycotina</taxon>
        <taxon>Sordariomycetes</taxon>
        <taxon>Xylariomycetidae</taxon>
        <taxon>Xylariales</taxon>
        <taxon>Diatrypaceae</taxon>
        <taxon>Diatrype</taxon>
    </lineage>
</organism>
<evidence type="ECO:0000256" key="13">
    <source>
        <dbReference type="ARBA" id="ARBA00023125"/>
    </source>
</evidence>
<comment type="similarity">
    <text evidence="4">Belongs to the RAD18 family.</text>
</comment>
<keyword evidence="11" id="KW-0833">Ubl conjugation pathway</keyword>
<evidence type="ECO:0000256" key="6">
    <source>
        <dbReference type="ARBA" id="ARBA00015551"/>
    </source>
</evidence>
<evidence type="ECO:0000259" key="21">
    <source>
        <dbReference type="PROSITE" id="PS50089"/>
    </source>
</evidence>
<dbReference type="PROSITE" id="PS50800">
    <property type="entry name" value="SAP"/>
    <property type="match status" value="1"/>
</dbReference>
<evidence type="ECO:0000256" key="7">
    <source>
        <dbReference type="ARBA" id="ARBA00022679"/>
    </source>
</evidence>
<feature type="domain" description="SAP" evidence="22">
    <location>
        <begin position="208"/>
        <end position="242"/>
    </location>
</feature>
<dbReference type="InterPro" id="IPR003034">
    <property type="entry name" value="SAP_dom"/>
</dbReference>
<keyword evidence="24" id="KW-1185">Reference proteome</keyword>
<protein>
    <recommendedName>
        <fullName evidence="6">Postreplication repair E3 ubiquitin-protein ligase RAD18</fullName>
        <ecNumber evidence="5">2.3.2.27</ecNumber>
    </recommendedName>
    <alternativeName>
        <fullName evidence="17">Postreplication repair E3 ubiquitin-protein ligase rad18</fullName>
    </alternativeName>
    <alternativeName>
        <fullName evidence="16 18">RING-type E3 ubiquitin transferase RAD18</fullName>
    </alternativeName>
</protein>
<evidence type="ECO:0000313" key="24">
    <source>
        <dbReference type="Proteomes" id="UP001320420"/>
    </source>
</evidence>
<dbReference type="GO" id="GO:0003697">
    <property type="term" value="F:single-stranded DNA binding"/>
    <property type="evidence" value="ECO:0007669"/>
    <property type="project" value="InterPro"/>
</dbReference>
<dbReference type="InterPro" id="IPR017907">
    <property type="entry name" value="Znf_RING_CS"/>
</dbReference>
<evidence type="ECO:0000256" key="17">
    <source>
        <dbReference type="ARBA" id="ARBA00074353"/>
    </source>
</evidence>
<sequence length="477" mass="51712">MMNDSLDDVADSTDWLSTPLSGLAAVEAALRCQVCKDFYKTPVLTSCNHTFCSVCIRRALSNDGKCPLCRASEQEMKLRSNWSMEETVDAFVKTRQDVLNFATKPAANKSTVADSPKRKRDEIDDQEQDEIATSSQRSSKRLRSSTRLSKSRGTEATADMARQEAVIQQDVHDNDDDDGGNYEPGTSFSNLARKRAAKPLERLPAIHYPMLKEAQLRKKLSELGIAAGGSRAVLERRHKEWVALWNANCDALRPRRKAELLQDLDAWERTQGARAPTSSRSQHLGAQIRDKDFDGAAWAARHDTSFRDLIASARKNVSASASKKTAQEHGQEIGDSDDESSGDDDGDENAEEEKGQQGNQGPGPGPVPSPDGLVPGEAVAGEGEIPPPWQRMPPFPPTTDTVSPLSYYTGLLHAGPAGPGAVVDLTGDSPEAAATPGGTWQQHQPPPNGVPGSINLPPLDVSSSSSAEMPHVYRMPR</sequence>
<dbReference type="PROSITE" id="PS50089">
    <property type="entry name" value="ZF_RING_2"/>
    <property type="match status" value="1"/>
</dbReference>
<evidence type="ECO:0000256" key="12">
    <source>
        <dbReference type="ARBA" id="ARBA00022833"/>
    </source>
</evidence>
<evidence type="ECO:0000256" key="4">
    <source>
        <dbReference type="ARBA" id="ARBA00009506"/>
    </source>
</evidence>
<dbReference type="FunFam" id="3.30.40.10:FF:000172">
    <property type="entry name" value="E3 ubiquitin-protein ligase RAD18"/>
    <property type="match status" value="1"/>
</dbReference>
<keyword evidence="14" id="KW-0234">DNA repair</keyword>
<dbReference type="PANTHER" id="PTHR14134:SF2">
    <property type="entry name" value="E3 UBIQUITIN-PROTEIN LIGASE RAD18"/>
    <property type="match status" value="1"/>
</dbReference>
<evidence type="ECO:0000256" key="15">
    <source>
        <dbReference type="ARBA" id="ARBA00023242"/>
    </source>
</evidence>
<dbReference type="EMBL" id="JAKJXP020000078">
    <property type="protein sequence ID" value="KAK7749130.1"/>
    <property type="molecule type" value="Genomic_DNA"/>
</dbReference>
<dbReference type="PANTHER" id="PTHR14134">
    <property type="entry name" value="E3 UBIQUITIN-PROTEIN LIGASE RAD18"/>
    <property type="match status" value="1"/>
</dbReference>
<dbReference type="SMART" id="SM00513">
    <property type="entry name" value="SAP"/>
    <property type="match status" value="1"/>
</dbReference>
<evidence type="ECO:0000256" key="20">
    <source>
        <dbReference type="SAM" id="MobiDB-lite"/>
    </source>
</evidence>
<feature type="region of interest" description="Disordered" evidence="20">
    <location>
        <begin position="317"/>
        <end position="477"/>
    </location>
</feature>
<dbReference type="InterPro" id="IPR039577">
    <property type="entry name" value="Rad18"/>
</dbReference>
<dbReference type="SMART" id="SM00184">
    <property type="entry name" value="RING"/>
    <property type="match status" value="1"/>
</dbReference>
<comment type="catalytic activity">
    <reaction evidence="1">
        <text>S-ubiquitinyl-[E2 ubiquitin-conjugating enzyme]-L-cysteine + [acceptor protein]-L-lysine = [E2 ubiquitin-conjugating enzyme]-L-cysteine + N(6)-ubiquitinyl-[acceptor protein]-L-lysine.</text>
        <dbReference type="EC" id="2.3.2.27"/>
    </reaction>
</comment>
<keyword evidence="8" id="KW-0479">Metal-binding</keyword>
<evidence type="ECO:0000256" key="5">
    <source>
        <dbReference type="ARBA" id="ARBA00012483"/>
    </source>
</evidence>
<dbReference type="Gene3D" id="3.30.40.10">
    <property type="entry name" value="Zinc/RING finger domain, C3HC4 (zinc finger)"/>
    <property type="match status" value="1"/>
</dbReference>
<evidence type="ECO:0000256" key="9">
    <source>
        <dbReference type="ARBA" id="ARBA00022763"/>
    </source>
</evidence>
<comment type="caution">
    <text evidence="23">The sequence shown here is derived from an EMBL/GenBank/DDBJ whole genome shotgun (WGS) entry which is preliminary data.</text>
</comment>
<dbReference type="InterPro" id="IPR013083">
    <property type="entry name" value="Znf_RING/FYVE/PHD"/>
</dbReference>
<dbReference type="PROSITE" id="PS00518">
    <property type="entry name" value="ZF_RING_1"/>
    <property type="match status" value="1"/>
</dbReference>
<comment type="subcellular location">
    <subcellularLocation>
        <location evidence="2">Nucleus</location>
    </subcellularLocation>
</comment>
<comment type="pathway">
    <text evidence="3">Protein modification; protein ubiquitination.</text>
</comment>
<feature type="compositionally biased region" description="Pro residues" evidence="20">
    <location>
        <begin position="385"/>
        <end position="397"/>
    </location>
</feature>
<dbReference type="AlphaFoldDB" id="A0AAN9UJJ0"/>
<gene>
    <name evidence="23" type="primary">RAD18</name>
    <name evidence="23" type="ORF">SLS62_008417</name>
</gene>
<keyword evidence="15" id="KW-0539">Nucleus</keyword>
<dbReference type="InterPro" id="IPR001841">
    <property type="entry name" value="Znf_RING"/>
</dbReference>
<evidence type="ECO:0000256" key="1">
    <source>
        <dbReference type="ARBA" id="ARBA00000900"/>
    </source>
</evidence>
<evidence type="ECO:0000256" key="11">
    <source>
        <dbReference type="ARBA" id="ARBA00022786"/>
    </source>
</evidence>
<reference evidence="23 24" key="1">
    <citation type="submission" date="2024-02" db="EMBL/GenBank/DDBJ databases">
        <title>De novo assembly and annotation of 12 fungi associated with fruit tree decline syndrome in Ontario, Canada.</title>
        <authorList>
            <person name="Sulman M."/>
            <person name="Ellouze W."/>
            <person name="Ilyukhin E."/>
        </authorList>
    </citation>
    <scope>NUCLEOTIDE SEQUENCE [LARGE SCALE GENOMIC DNA]</scope>
    <source>
        <strain evidence="23 24">M11/M66-122</strain>
    </source>
</reference>
<evidence type="ECO:0000256" key="14">
    <source>
        <dbReference type="ARBA" id="ARBA00023204"/>
    </source>
</evidence>
<name>A0AAN9UJJ0_9PEZI</name>
<dbReference type="GO" id="GO:0006301">
    <property type="term" value="P:DNA damage tolerance"/>
    <property type="evidence" value="ECO:0007669"/>
    <property type="project" value="InterPro"/>
</dbReference>
<dbReference type="EC" id="2.3.2.27" evidence="5"/>
<dbReference type="Pfam" id="PF02037">
    <property type="entry name" value="SAP"/>
    <property type="match status" value="1"/>
</dbReference>
<dbReference type="GO" id="GO:0005634">
    <property type="term" value="C:nucleus"/>
    <property type="evidence" value="ECO:0007669"/>
    <property type="project" value="UniProtKB-SubCell"/>
</dbReference>
<feature type="compositionally biased region" description="Acidic residues" evidence="20">
    <location>
        <begin position="334"/>
        <end position="351"/>
    </location>
</feature>
<keyword evidence="7" id="KW-0808">Transferase</keyword>
<dbReference type="GO" id="GO:0006513">
    <property type="term" value="P:protein monoubiquitination"/>
    <property type="evidence" value="ECO:0007669"/>
    <property type="project" value="InterPro"/>
</dbReference>
<dbReference type="Pfam" id="PF13923">
    <property type="entry name" value="zf-C3HC4_2"/>
    <property type="match status" value="1"/>
</dbReference>
<feature type="domain" description="RING-type" evidence="21">
    <location>
        <begin position="32"/>
        <end position="70"/>
    </location>
</feature>
<evidence type="ECO:0000256" key="8">
    <source>
        <dbReference type="ARBA" id="ARBA00022723"/>
    </source>
</evidence>
<evidence type="ECO:0000256" key="16">
    <source>
        <dbReference type="ARBA" id="ARBA00031783"/>
    </source>
</evidence>
<proteinExistence type="inferred from homology"/>
<keyword evidence="13" id="KW-0238">DNA-binding</keyword>
<evidence type="ECO:0000256" key="18">
    <source>
        <dbReference type="ARBA" id="ARBA00082369"/>
    </source>
</evidence>
<dbReference type="SUPFAM" id="SSF57850">
    <property type="entry name" value="RING/U-box"/>
    <property type="match status" value="1"/>
</dbReference>
<dbReference type="GO" id="GO:0006281">
    <property type="term" value="P:DNA repair"/>
    <property type="evidence" value="ECO:0007669"/>
    <property type="project" value="UniProtKB-KW"/>
</dbReference>
<keyword evidence="12" id="KW-0862">Zinc</keyword>
<evidence type="ECO:0000259" key="22">
    <source>
        <dbReference type="PROSITE" id="PS50800"/>
    </source>
</evidence>
<evidence type="ECO:0000256" key="2">
    <source>
        <dbReference type="ARBA" id="ARBA00004123"/>
    </source>
</evidence>
<evidence type="ECO:0000313" key="23">
    <source>
        <dbReference type="EMBL" id="KAK7749130.1"/>
    </source>
</evidence>